<dbReference type="SUPFAM" id="SSF50729">
    <property type="entry name" value="PH domain-like"/>
    <property type="match status" value="1"/>
</dbReference>
<dbReference type="SMART" id="SM00325">
    <property type="entry name" value="RhoGEF"/>
    <property type="match status" value="1"/>
</dbReference>
<dbReference type="Gene3D" id="1.20.900.10">
    <property type="entry name" value="Dbl homology (DH) domain"/>
    <property type="match status" value="1"/>
</dbReference>
<sequence length="1733" mass="190371">MLTSDELPQLLQHLLVGVEHSIERVSLNELQMPASTTAATATVPLASDEANNNGKCNGNNNSSSSGGVGGGVGVTNSSLMRCSNNNTITNSPKCALRRSELITKNKVLNNKFMLRRLTNRQDSMNSTSSGQSCGSSGSTSSDELLRCNGSHHSSYNNNNTNNNNNISSPCGNANTSDPLKMSAGATNSASTSPALPLFCLGNSFPHIDSDEENADEKRSAHGEDQFECEIVPPASISEIPEKLLTTSGIYLPGTTDLKGHPIVTVDAECVLAAGLNCYEIATVLLYYSTIPERTSAANANDRATTQQQQPSMQQQQTQHSHQQSPAEPAFVNRPSTPKMASATTAATSASGNSASVSVTSNVTTATVTAAKSPAHATADSNNATNSNDSNYSGSSGSSGAATPTLTILIAIEKSGQMCVIDLICQSLRLLTRQIAYCEILAVCLEHKLLLEQQQQQQQLQHSAFGNNTAVSSCANGENNESCIKEQQQQQQAAATPQIQHSLKFISVNEVTTSVAPSQIPYGKLQGLHHHDARKWREFFVALEPFQRQCATAGQRLVAAMSDIRSADLQGLPTRRQLYAQHRALSRALMDSELHNLRKRGALQLARLQELAKSFALVAATPTDAGENSHNHNGNISVANSSNNNNNNARYCYGSSSSGGGGVGNSNRHSSSNKLLSTISSISHLGFGGSYSFSMTHQQQQQQSSQSRPAASKYSTMTSCDAISRPTVAANATVANNAVAADNCSATGNVDVAIRLHKVTLLFNEVDRAAKRLEQLTEQRRERLRELTRQRALEDEINEVTSWITSDGNDTLQRFASLQLDSEAAIKEQEQEFEKYYFISMKHLAKGRDLHDAAVNIEPLRESAVNLKSALDCFAEKLELARERIEAATRLYQLLLTHQLEAHLLQEAQRLAEISGATQLLEKFRQEQRENSNNEPTTDQTEIIETTNNNKNNKPNSLNLTLNYRSNSTTSSLTKQQQLQQQLQHVAVITSTPLPRMNRLSHRSSSGIGSFDGQTCQCWRESRNMEDMDEMLDADGEELEMEDGEEEQSKVADSGVGGCERCEGNLKLTRVCSCQSLNEAVNLYSKSSCLNSDELDFECYERPIKHYNDIHSPMEANAHLQYHASSLELSKLDEISCLDPKIQKTLLLIMREMIGTERDYVHSLNYVIENYVDELLREDIPQPLRGQRNVIFGNIEKIFEFHKWHFLNELERYERNPLKVGSAFLEMESKFYLYALYNKNKPKSDTLMSEYGTAFFKSKQFELNDKMDLASYLLKPVQRMGKYALLLQQLVKACNSVEGAALQEIAADVEELHRAEEMVKFQLRHGNDLLAMDSLRDCDVNVKEQGRLLRQNEFLVWQGRTGRKSLRQVFLFEDLVLFSKARRFPDQKNLDIYIYKNSIKTSDIGLTAHVGDSKTKFEIWFRKRKPEDTWTLQCMSEDIKNAWAEEISKLLWKQANRNREIRLAEMSSMGIGSKPCLDIRPSNNQINDRSITISQLGKAPKLRHSFAGMQLDVKKDARRPSSFISESSLSSGTSSSSLSTGSSSGHERVGVNACNSKTTPGAVSSHHALELINETQTLTLSGVGGATAAIASASGTNTNTLSSSGSSGHSGRSGSGKGGVGNGSSARAKRSTTLVSQLSMESGILSDISMTPDHEPADVTTSWLNATTKATTKSSPNASSTAATVGDSTVIFRRHRFHLLKHHHHQKELNQQQQQQSTQAALTERISMTEQCNP</sequence>
<feature type="compositionally biased region" description="Low complexity" evidence="2">
    <location>
        <begin position="1520"/>
        <end position="1543"/>
    </location>
</feature>
<feature type="domain" description="DH" evidence="4">
    <location>
        <begin position="1144"/>
        <end position="1328"/>
    </location>
</feature>
<feature type="region of interest" description="Disordered" evidence="2">
    <location>
        <begin position="1594"/>
        <end position="1634"/>
    </location>
</feature>
<feature type="compositionally biased region" description="Low complexity" evidence="2">
    <location>
        <begin position="371"/>
        <end position="399"/>
    </location>
</feature>
<feature type="region of interest" description="Disordered" evidence="2">
    <location>
        <begin position="1516"/>
        <end position="1559"/>
    </location>
</feature>
<dbReference type="GeneID" id="105232680"/>
<feature type="region of interest" description="Disordered" evidence="2">
    <location>
        <begin position="144"/>
        <end position="173"/>
    </location>
</feature>
<accession>A0ABM3K7V5</accession>
<evidence type="ECO:0000259" key="4">
    <source>
        <dbReference type="PROSITE" id="PS50010"/>
    </source>
</evidence>
<reference evidence="6" key="1">
    <citation type="submission" date="2025-08" db="UniProtKB">
        <authorList>
            <consortium name="RefSeq"/>
        </authorList>
    </citation>
    <scope>IDENTIFICATION</scope>
</reference>
<dbReference type="CDD" id="cd13242">
    <property type="entry name" value="PH_puratrophin-1"/>
    <property type="match status" value="1"/>
</dbReference>
<evidence type="ECO:0000259" key="3">
    <source>
        <dbReference type="PROSITE" id="PS50003"/>
    </source>
</evidence>
<dbReference type="InterPro" id="IPR000219">
    <property type="entry name" value="DH_dom"/>
</dbReference>
<dbReference type="InterPro" id="IPR035899">
    <property type="entry name" value="DBL_dom_sf"/>
</dbReference>
<evidence type="ECO:0000256" key="2">
    <source>
        <dbReference type="SAM" id="MobiDB-lite"/>
    </source>
</evidence>
<dbReference type="SUPFAM" id="SSF48065">
    <property type="entry name" value="DBL homology domain (DH-domain)"/>
    <property type="match status" value="1"/>
</dbReference>
<feature type="compositionally biased region" description="Low complexity" evidence="2">
    <location>
        <begin position="632"/>
        <end position="641"/>
    </location>
</feature>
<feature type="region of interest" description="Disordered" evidence="2">
    <location>
        <begin position="925"/>
        <end position="957"/>
    </location>
</feature>
<keyword evidence="5" id="KW-1185">Reference proteome</keyword>
<organism evidence="5 6">
    <name type="scientific">Bactrocera dorsalis</name>
    <name type="common">Oriental fruit fly</name>
    <name type="synonym">Dacus dorsalis</name>
    <dbReference type="NCBI Taxonomy" id="27457"/>
    <lineage>
        <taxon>Eukaryota</taxon>
        <taxon>Metazoa</taxon>
        <taxon>Ecdysozoa</taxon>
        <taxon>Arthropoda</taxon>
        <taxon>Hexapoda</taxon>
        <taxon>Insecta</taxon>
        <taxon>Pterygota</taxon>
        <taxon>Neoptera</taxon>
        <taxon>Endopterygota</taxon>
        <taxon>Diptera</taxon>
        <taxon>Brachycera</taxon>
        <taxon>Muscomorpha</taxon>
        <taxon>Tephritoidea</taxon>
        <taxon>Tephritidae</taxon>
        <taxon>Bactrocera</taxon>
        <taxon>Bactrocera</taxon>
    </lineage>
</organism>
<feature type="compositionally biased region" description="Low complexity" evidence="2">
    <location>
        <begin position="304"/>
        <end position="325"/>
    </location>
</feature>
<dbReference type="Gene3D" id="2.30.29.30">
    <property type="entry name" value="Pleckstrin-homology domain (PH domain)/Phosphotyrosine-binding domain (PTB)"/>
    <property type="match status" value="1"/>
</dbReference>
<dbReference type="InterPro" id="IPR011993">
    <property type="entry name" value="PH-like_dom_sf"/>
</dbReference>
<dbReference type="Pfam" id="PF22697">
    <property type="entry name" value="SOS1_NGEF_PH"/>
    <property type="match status" value="1"/>
</dbReference>
<feature type="compositionally biased region" description="Low complexity" evidence="2">
    <location>
        <begin position="335"/>
        <end position="347"/>
    </location>
</feature>
<feature type="compositionally biased region" description="Low complexity" evidence="2">
    <location>
        <begin position="126"/>
        <end position="137"/>
    </location>
</feature>
<feature type="compositionally biased region" description="Low complexity" evidence="2">
    <location>
        <begin position="1594"/>
        <end position="1609"/>
    </location>
</feature>
<feature type="region of interest" description="Disordered" evidence="2">
    <location>
        <begin position="371"/>
        <end position="400"/>
    </location>
</feature>
<feature type="compositionally biased region" description="Low complexity" evidence="2">
    <location>
        <begin position="148"/>
        <end position="173"/>
    </location>
</feature>
<feature type="coiled-coil region" evidence="1">
    <location>
        <begin position="758"/>
        <end position="792"/>
    </location>
</feature>
<dbReference type="PANTHER" id="PTHR45845:SF3">
    <property type="entry name" value="PURATROPHIN-1-LIKE, ISOFORM A"/>
    <property type="match status" value="1"/>
</dbReference>
<keyword evidence="1" id="KW-0175">Coiled coil</keyword>
<feature type="compositionally biased region" description="Low complexity" evidence="2">
    <location>
        <begin position="945"/>
        <end position="957"/>
    </location>
</feature>
<feature type="region of interest" description="Disordered" evidence="2">
    <location>
        <begin position="50"/>
        <end position="71"/>
    </location>
</feature>
<dbReference type="CDD" id="cd00160">
    <property type="entry name" value="RhoGEF"/>
    <property type="match status" value="1"/>
</dbReference>
<feature type="domain" description="PH" evidence="3">
    <location>
        <begin position="1340"/>
        <end position="1451"/>
    </location>
</feature>
<feature type="region of interest" description="Disordered" evidence="2">
    <location>
        <begin position="297"/>
        <end position="347"/>
    </location>
</feature>
<dbReference type="InterPro" id="IPR052231">
    <property type="entry name" value="Rho_GEF_signaling-related"/>
</dbReference>
<dbReference type="RefSeq" id="XP_049317552.1">
    <property type="nucleotide sequence ID" value="XM_049461595.1"/>
</dbReference>
<dbReference type="PANTHER" id="PTHR45845">
    <property type="entry name" value="RHO GUANINE NUCLEOTIDE EXCHANGE FACTOR-RELATED"/>
    <property type="match status" value="1"/>
</dbReference>
<proteinExistence type="predicted"/>
<protein>
    <submittedName>
        <fullName evidence="6">Uncharacterized protein LOC105232680 isoform X1</fullName>
    </submittedName>
</protein>
<dbReference type="InterPro" id="IPR001849">
    <property type="entry name" value="PH_domain"/>
</dbReference>
<dbReference type="SMART" id="SM00233">
    <property type="entry name" value="PH"/>
    <property type="match status" value="1"/>
</dbReference>
<dbReference type="PROSITE" id="PS50003">
    <property type="entry name" value="PH_DOMAIN"/>
    <property type="match status" value="1"/>
</dbReference>
<feature type="region of interest" description="Disordered" evidence="2">
    <location>
        <begin position="118"/>
        <end position="137"/>
    </location>
</feature>
<evidence type="ECO:0000256" key="1">
    <source>
        <dbReference type="SAM" id="Coils"/>
    </source>
</evidence>
<dbReference type="Pfam" id="PF00621">
    <property type="entry name" value="RhoGEF"/>
    <property type="match status" value="1"/>
</dbReference>
<feature type="compositionally biased region" description="Polar residues" evidence="2">
    <location>
        <begin position="932"/>
        <end position="944"/>
    </location>
</feature>
<dbReference type="InterPro" id="IPR055251">
    <property type="entry name" value="SOS1_NGEF_PH"/>
</dbReference>
<evidence type="ECO:0000313" key="6">
    <source>
        <dbReference type="RefSeq" id="XP_049317552.1"/>
    </source>
</evidence>
<name>A0ABM3K7V5_BACDO</name>
<feature type="compositionally biased region" description="Gly residues" evidence="2">
    <location>
        <begin position="1610"/>
        <end position="1621"/>
    </location>
</feature>
<gene>
    <name evidence="6" type="primary">LOC105232680</name>
</gene>
<evidence type="ECO:0000313" key="5">
    <source>
        <dbReference type="Proteomes" id="UP001652620"/>
    </source>
</evidence>
<feature type="compositionally biased region" description="Polar residues" evidence="2">
    <location>
        <begin position="1716"/>
        <end position="1733"/>
    </location>
</feature>
<feature type="compositionally biased region" description="Low complexity" evidence="2">
    <location>
        <begin position="51"/>
        <end position="65"/>
    </location>
</feature>
<dbReference type="PROSITE" id="PS50010">
    <property type="entry name" value="DH_2"/>
    <property type="match status" value="1"/>
</dbReference>
<feature type="region of interest" description="Disordered" evidence="2">
    <location>
        <begin position="622"/>
        <end position="641"/>
    </location>
</feature>
<dbReference type="Proteomes" id="UP001652620">
    <property type="component" value="Unplaced"/>
</dbReference>
<feature type="region of interest" description="Disordered" evidence="2">
    <location>
        <begin position="1704"/>
        <end position="1733"/>
    </location>
</feature>